<comment type="caution">
    <text evidence="2">The sequence shown here is derived from an EMBL/GenBank/DDBJ whole genome shotgun (WGS) entry which is preliminary data.</text>
</comment>
<evidence type="ECO:0000313" key="2">
    <source>
        <dbReference type="EMBL" id="GAA2737842.1"/>
    </source>
</evidence>
<feature type="compositionally biased region" description="Basic and acidic residues" evidence="1">
    <location>
        <begin position="11"/>
        <end position="45"/>
    </location>
</feature>
<dbReference type="Proteomes" id="UP001501326">
    <property type="component" value="Unassembled WGS sequence"/>
</dbReference>
<sequence length="99" mass="10781">MGATEVLTRPVDAHDVRAEVGQQHRREGHGTDPSDLDHGHVRERSTTGTGEILVRHDRNVPSRTRLEVATGVVPVRVRSTDPDHTGLPEPVLTSPGGER</sequence>
<feature type="region of interest" description="Disordered" evidence="1">
    <location>
        <begin position="1"/>
        <end position="59"/>
    </location>
</feature>
<reference evidence="3" key="1">
    <citation type="journal article" date="2019" name="Int. J. Syst. Evol. Microbiol.">
        <title>The Global Catalogue of Microorganisms (GCM) 10K type strain sequencing project: providing services to taxonomists for standard genome sequencing and annotation.</title>
        <authorList>
            <consortium name="The Broad Institute Genomics Platform"/>
            <consortium name="The Broad Institute Genome Sequencing Center for Infectious Disease"/>
            <person name="Wu L."/>
            <person name="Ma J."/>
        </authorList>
    </citation>
    <scope>NUCLEOTIDE SEQUENCE [LARGE SCALE GENOMIC DNA]</scope>
    <source>
        <strain evidence="3">JCM 16378</strain>
    </source>
</reference>
<evidence type="ECO:0000256" key="1">
    <source>
        <dbReference type="SAM" id="MobiDB-lite"/>
    </source>
</evidence>
<keyword evidence="3" id="KW-1185">Reference proteome</keyword>
<name>A0ABP6H8T3_9MICO</name>
<protein>
    <submittedName>
        <fullName evidence="2">Uncharacterized protein</fullName>
    </submittedName>
</protein>
<dbReference type="EMBL" id="BAAARN010000003">
    <property type="protein sequence ID" value="GAA2737842.1"/>
    <property type="molecule type" value="Genomic_DNA"/>
</dbReference>
<feature type="region of interest" description="Disordered" evidence="1">
    <location>
        <begin position="74"/>
        <end position="99"/>
    </location>
</feature>
<evidence type="ECO:0000313" key="3">
    <source>
        <dbReference type="Proteomes" id="UP001501326"/>
    </source>
</evidence>
<accession>A0ABP6H8T3</accession>
<proteinExistence type="predicted"/>
<gene>
    <name evidence="2" type="ORF">GCM10009867_26680</name>
</gene>
<organism evidence="2 3">
    <name type="scientific">Pedococcus aerophilus</name>
    <dbReference type="NCBI Taxonomy" id="436356"/>
    <lineage>
        <taxon>Bacteria</taxon>
        <taxon>Bacillati</taxon>
        <taxon>Actinomycetota</taxon>
        <taxon>Actinomycetes</taxon>
        <taxon>Micrococcales</taxon>
        <taxon>Intrasporangiaceae</taxon>
        <taxon>Pedococcus</taxon>
    </lineage>
</organism>